<evidence type="ECO:0000313" key="4">
    <source>
        <dbReference type="Proteomes" id="UP000752171"/>
    </source>
</evidence>
<dbReference type="GO" id="GO:0005634">
    <property type="term" value="C:nucleus"/>
    <property type="evidence" value="ECO:0007669"/>
    <property type="project" value="TreeGrafter"/>
</dbReference>
<reference evidence="3 4" key="1">
    <citation type="submission" date="2021-07" db="EMBL/GenBank/DDBJ databases">
        <authorList>
            <person name="Imarazene B."/>
            <person name="Zahm M."/>
            <person name="Klopp C."/>
            <person name="Cabau C."/>
            <person name="Beille S."/>
            <person name="Jouanno E."/>
            <person name="Castinel A."/>
            <person name="Lluch J."/>
            <person name="Gil L."/>
            <person name="Kuchtly C."/>
            <person name="Lopez Roques C."/>
            <person name="Donnadieu C."/>
            <person name="Parrinello H."/>
            <person name="Journot L."/>
            <person name="Du K."/>
            <person name="Schartl M."/>
            <person name="Retaux S."/>
            <person name="Guiguen Y."/>
        </authorList>
    </citation>
    <scope>NUCLEOTIDE SEQUENCE [LARGE SCALE GENOMIC DNA]</scope>
    <source>
        <strain evidence="3">Pach_M1</strain>
        <tissue evidence="3">Testis</tissue>
    </source>
</reference>
<feature type="compositionally biased region" description="Polar residues" evidence="1">
    <location>
        <begin position="473"/>
        <end position="483"/>
    </location>
</feature>
<dbReference type="InterPro" id="IPR028889">
    <property type="entry name" value="USP"/>
</dbReference>
<dbReference type="Pfam" id="PF00443">
    <property type="entry name" value="UCH"/>
    <property type="match status" value="1"/>
</dbReference>
<dbReference type="InterPro" id="IPR001394">
    <property type="entry name" value="Peptidase_C19_UCH"/>
</dbReference>
<dbReference type="OrthoDB" id="289038at2759"/>
<dbReference type="EMBL" id="JAICCE010000006">
    <property type="protein sequence ID" value="KAG9275913.1"/>
    <property type="molecule type" value="Genomic_DNA"/>
</dbReference>
<dbReference type="SUPFAM" id="SSF54001">
    <property type="entry name" value="Cysteine proteinases"/>
    <property type="match status" value="1"/>
</dbReference>
<accession>A0A8T2LVF8</accession>
<dbReference type="InterPro" id="IPR038765">
    <property type="entry name" value="Papain-like_cys_pep_sf"/>
</dbReference>
<name>A0A8T2LVF8_ASTMX</name>
<dbReference type="InterPro" id="IPR050164">
    <property type="entry name" value="Peptidase_C19"/>
</dbReference>
<dbReference type="GO" id="GO:0000082">
    <property type="term" value="P:G1/S transition of mitotic cell cycle"/>
    <property type="evidence" value="ECO:0007669"/>
    <property type="project" value="TreeGrafter"/>
</dbReference>
<proteinExistence type="predicted"/>
<keyword evidence="3" id="KW-0378">Hydrolase</keyword>
<dbReference type="AlphaFoldDB" id="A0A8T2LVF8"/>
<dbReference type="Proteomes" id="UP000752171">
    <property type="component" value="Unassembled WGS sequence"/>
</dbReference>
<protein>
    <submittedName>
        <fullName evidence="3">Ubiquitin carboxyl-terminal hydrolase 37-like isoform X1</fullName>
    </submittedName>
</protein>
<gene>
    <name evidence="3" type="primary">USP37</name>
    <name evidence="3" type="ORF">AMEX_G8156</name>
</gene>
<dbReference type="PROSITE" id="PS00973">
    <property type="entry name" value="USP_2"/>
    <property type="match status" value="1"/>
</dbReference>
<feature type="region of interest" description="Disordered" evidence="1">
    <location>
        <begin position="473"/>
        <end position="518"/>
    </location>
</feature>
<dbReference type="GO" id="GO:0016579">
    <property type="term" value="P:protein deubiquitination"/>
    <property type="evidence" value="ECO:0007669"/>
    <property type="project" value="InterPro"/>
</dbReference>
<feature type="compositionally biased region" description="Basic residues" evidence="1">
    <location>
        <begin position="485"/>
        <end position="494"/>
    </location>
</feature>
<evidence type="ECO:0000313" key="3">
    <source>
        <dbReference type="EMBL" id="KAG9275913.1"/>
    </source>
</evidence>
<dbReference type="GO" id="GO:0005829">
    <property type="term" value="C:cytosol"/>
    <property type="evidence" value="ECO:0007669"/>
    <property type="project" value="TreeGrafter"/>
</dbReference>
<dbReference type="PANTHER" id="PTHR24006">
    <property type="entry name" value="UBIQUITIN CARBOXYL-TERMINAL HYDROLASE"/>
    <property type="match status" value="1"/>
</dbReference>
<dbReference type="Gene3D" id="3.90.70.10">
    <property type="entry name" value="Cysteine proteinases"/>
    <property type="match status" value="1"/>
</dbReference>
<dbReference type="PROSITE" id="PS50235">
    <property type="entry name" value="USP_3"/>
    <property type="match status" value="1"/>
</dbReference>
<organism evidence="3 4">
    <name type="scientific">Astyanax mexicanus</name>
    <name type="common">Blind cave fish</name>
    <name type="synonym">Astyanax fasciatus mexicanus</name>
    <dbReference type="NCBI Taxonomy" id="7994"/>
    <lineage>
        <taxon>Eukaryota</taxon>
        <taxon>Metazoa</taxon>
        <taxon>Chordata</taxon>
        <taxon>Craniata</taxon>
        <taxon>Vertebrata</taxon>
        <taxon>Euteleostomi</taxon>
        <taxon>Actinopterygii</taxon>
        <taxon>Neopterygii</taxon>
        <taxon>Teleostei</taxon>
        <taxon>Ostariophysi</taxon>
        <taxon>Characiformes</taxon>
        <taxon>Characoidei</taxon>
        <taxon>Acestrorhamphidae</taxon>
        <taxon>Acestrorhamphinae</taxon>
        <taxon>Astyanax</taxon>
    </lineage>
</organism>
<sequence length="632" mass="70557">MGFFSCLKKRKKPKEVVKNDLVDEIKDTKEKKKKRRWWQRGFMKIFCPCLSSSTSSSSLSSPTFSSPSSSPTSSLFSISPFSSLSLSSPTSSSSSSSSSSSYFPTSPSYDHSPALPLPAPPYTYTIPTLGVARLAPPQRYFFSPAIRSSTCPPPLIRSSSAPTLTHPSSTYFPLFSPSLSISLPDLSKYYPDSPKAQRSRPRVLINSYVRSKGVYDRELSVLKRRPAHTSIQEVQDRSVVDVKQLGLPSIVNTCFMNATLQSLLGLSCFWTPIIEQQDTWSDTSVDSTMLRCLAELQQARFSSSSTTKQKMKILRALKRCLAARCPDFKHYSQQDAHEFLMLCLLQLKGEGEALRASNLSYVCPVANFEFQLKSVLTCTSCGLQRSRVEIYNHLSINLDSTLRGSLRSYFQETDLDYYCECELGIQATEAQEFATLPRVLILHIKRFKLMGSGKKLKGAMDIPAQLDLSEFSAQASPEQTGTKKCTAKSVRKSSVKPASGGGQDEGGQQRNSSERPPRGLYRLHSIVSHLGCSVNKGHYISNIVQDGESWLSFDDTRVHHVLGKTVLKCTATTAYLLFYVHRYNFTFQLHLTHLQKAGRNFEQNDLTFLLISFFSVLPSAPTDLDCDKREET</sequence>
<feature type="domain" description="USP" evidence="2">
    <location>
        <begin position="245"/>
        <end position="582"/>
    </location>
</feature>
<dbReference type="GO" id="GO:0004843">
    <property type="term" value="F:cysteine-type deubiquitinase activity"/>
    <property type="evidence" value="ECO:0007669"/>
    <property type="project" value="InterPro"/>
</dbReference>
<dbReference type="PANTHER" id="PTHR24006:SF915">
    <property type="entry name" value="UBIQUITIN CARBOXYL-TERMINAL HYDROLASE-RELATED"/>
    <property type="match status" value="1"/>
</dbReference>
<comment type="caution">
    <text evidence="3">The sequence shown here is derived from an EMBL/GenBank/DDBJ whole genome shotgun (WGS) entry which is preliminary data.</text>
</comment>
<evidence type="ECO:0000256" key="1">
    <source>
        <dbReference type="SAM" id="MobiDB-lite"/>
    </source>
</evidence>
<dbReference type="CDD" id="cd02257">
    <property type="entry name" value="Peptidase_C19"/>
    <property type="match status" value="1"/>
</dbReference>
<evidence type="ECO:0000259" key="2">
    <source>
        <dbReference type="PROSITE" id="PS50235"/>
    </source>
</evidence>
<dbReference type="InterPro" id="IPR018200">
    <property type="entry name" value="USP_CS"/>
</dbReference>